<dbReference type="Proteomes" id="UP000034774">
    <property type="component" value="Unassembled WGS sequence"/>
</dbReference>
<gene>
    <name evidence="1" type="ORF">UT17_C0003G0157</name>
</gene>
<proteinExistence type="predicted"/>
<name>A0A0G0P224_9BACT</name>
<dbReference type="EMBL" id="LBVU01000003">
    <property type="protein sequence ID" value="KKQ92134.1"/>
    <property type="molecule type" value="Genomic_DNA"/>
</dbReference>
<dbReference type="AlphaFoldDB" id="A0A0G0P224"/>
<reference evidence="1 2" key="1">
    <citation type="journal article" date="2015" name="Nature">
        <title>rRNA introns, odd ribosomes, and small enigmatic genomes across a large radiation of phyla.</title>
        <authorList>
            <person name="Brown C.T."/>
            <person name="Hug L.A."/>
            <person name="Thomas B.C."/>
            <person name="Sharon I."/>
            <person name="Castelle C.J."/>
            <person name="Singh A."/>
            <person name="Wilkins M.J."/>
            <person name="Williams K.H."/>
            <person name="Banfield J.F."/>
        </authorList>
    </citation>
    <scope>NUCLEOTIDE SEQUENCE [LARGE SCALE GENOMIC DNA]</scope>
</reference>
<accession>A0A0G0P224</accession>
<protein>
    <submittedName>
        <fullName evidence="1">Uncharacterized protein</fullName>
    </submittedName>
</protein>
<sequence>MEKFDDLRSKNLTDWFIHEARNVLATHNKIEGVVWGKADYLSDREQLARVLESLVRFSEDGLISRKVIQKFVADSTQGRWNSIKVDAIWKQFASLVKPLEPNKK</sequence>
<evidence type="ECO:0000313" key="2">
    <source>
        <dbReference type="Proteomes" id="UP000034774"/>
    </source>
</evidence>
<organism evidence="1 2">
    <name type="scientific">Candidatus Woesebacteria bacterium GW2011_GWB1_39_10</name>
    <dbReference type="NCBI Taxonomy" id="1618572"/>
    <lineage>
        <taxon>Bacteria</taxon>
        <taxon>Candidatus Woeseibacteriota</taxon>
    </lineage>
</organism>
<evidence type="ECO:0000313" key="1">
    <source>
        <dbReference type="EMBL" id="KKQ92134.1"/>
    </source>
</evidence>
<comment type="caution">
    <text evidence="1">The sequence shown here is derived from an EMBL/GenBank/DDBJ whole genome shotgun (WGS) entry which is preliminary data.</text>
</comment>
<dbReference type="STRING" id="1618572.UT17_C0003G0157"/>